<name>A0A9W7E3H9_9STRA</name>
<dbReference type="OrthoDB" id="190946at2759"/>
<feature type="compositionally biased region" description="Acidic residues" evidence="2">
    <location>
        <begin position="689"/>
        <end position="703"/>
    </location>
</feature>
<evidence type="ECO:0000256" key="1">
    <source>
        <dbReference type="ARBA" id="ARBA00022837"/>
    </source>
</evidence>
<keyword evidence="5" id="KW-1185">Reference proteome</keyword>
<sequence length="703" mass="80649">MPPPNKQSFKNDAYVPINEKRHNVANLLTNNRDAMKDVKVVKKKPPSRFVNGVDTVSGKAVGSQAKMGLKALGKSKQSKKVASEKAGEANNSEKGKKERENELQAEASDALKEHAEEMATMTMSKKQLRRKRSENKGKARAFCWKTVMLPCGFMRCLISSFWMIVTGFSRSWHFGYSWVMWEFFGKVTHQVNREQYLLEKYMDQRGELIVIFKTLKLSDEQRLRWVELWSAIDTDEDNTMDTQEFNLFFDLVGNNVKDLIYTRRLFQVFNRNFNGYVNIRDFLTTTWLYCPYDEGKVAELSFRLISRRGDVFEPDVSIIDLVDIEEFVKARYDPMGRKKETSLKKIAVAIFAFLDVDGSGGVGFDEFVVFSKQNPIFLYYGHWYQQLMRNAIFGEQYWRDQTNDRPGIYTRDVMQEAMLRDNITEQEASLGVFGPEIQKKKGFKYKVDFPEAWYKQKEEAFLAKQALKDRQDLANEMAKHTFQRMVKVFSRIVPDAVGLRPAFAIWKDWVEYDKSLHNDGGESYAMAHMSLMDVKDAVRAKSLGLTTKKLEAAKTLKNVNDNIEESVHDQVIREAAMGVITDDDIYHETVSNYQGVLNKSVGVTKSTRIVQSIPYELPLTSPVKPLGSLGGKGKYDLLGDEDEDIQLLQMEYGMDPGPGSPTSPTALDRKRAGMPTEEKKDENMKLGVDEYDDWSDDDLDDLL</sequence>
<reference evidence="5" key="1">
    <citation type="journal article" date="2023" name="Commun. Biol.">
        <title>Genome analysis of Parmales, the sister group of diatoms, reveals the evolutionary specialization of diatoms from phago-mixotrophs to photoautotrophs.</title>
        <authorList>
            <person name="Ban H."/>
            <person name="Sato S."/>
            <person name="Yoshikawa S."/>
            <person name="Yamada K."/>
            <person name="Nakamura Y."/>
            <person name="Ichinomiya M."/>
            <person name="Sato N."/>
            <person name="Blanc-Mathieu R."/>
            <person name="Endo H."/>
            <person name="Kuwata A."/>
            <person name="Ogata H."/>
        </authorList>
    </citation>
    <scope>NUCLEOTIDE SEQUENCE [LARGE SCALE GENOMIC DNA]</scope>
    <source>
        <strain evidence="5">NIES 3701</strain>
    </source>
</reference>
<dbReference type="AlphaFoldDB" id="A0A9W7E3H9"/>
<evidence type="ECO:0000313" key="4">
    <source>
        <dbReference type="EMBL" id="GMH66754.1"/>
    </source>
</evidence>
<evidence type="ECO:0000313" key="5">
    <source>
        <dbReference type="Proteomes" id="UP001165085"/>
    </source>
</evidence>
<proteinExistence type="predicted"/>
<dbReference type="InterPro" id="IPR011992">
    <property type="entry name" value="EF-hand-dom_pair"/>
</dbReference>
<feature type="region of interest" description="Disordered" evidence="2">
    <location>
        <begin position="69"/>
        <end position="106"/>
    </location>
</feature>
<feature type="region of interest" description="Disordered" evidence="2">
    <location>
        <begin position="652"/>
        <end position="703"/>
    </location>
</feature>
<gene>
    <name evidence="4" type="ORF">TrST_g11821</name>
</gene>
<evidence type="ECO:0000256" key="2">
    <source>
        <dbReference type="SAM" id="MobiDB-lite"/>
    </source>
</evidence>
<feature type="domain" description="EF-hand" evidence="3">
    <location>
        <begin position="220"/>
        <end position="255"/>
    </location>
</feature>
<dbReference type="InterPro" id="IPR018247">
    <property type="entry name" value="EF_Hand_1_Ca_BS"/>
</dbReference>
<feature type="compositionally biased region" description="Basic and acidic residues" evidence="2">
    <location>
        <begin position="667"/>
        <end position="688"/>
    </location>
</feature>
<dbReference type="Gene3D" id="1.10.238.10">
    <property type="entry name" value="EF-hand"/>
    <property type="match status" value="1"/>
</dbReference>
<organism evidence="4 5">
    <name type="scientific">Triparma strigata</name>
    <dbReference type="NCBI Taxonomy" id="1606541"/>
    <lineage>
        <taxon>Eukaryota</taxon>
        <taxon>Sar</taxon>
        <taxon>Stramenopiles</taxon>
        <taxon>Ochrophyta</taxon>
        <taxon>Bolidophyceae</taxon>
        <taxon>Parmales</taxon>
        <taxon>Triparmaceae</taxon>
        <taxon>Triparma</taxon>
    </lineage>
</organism>
<dbReference type="SUPFAM" id="SSF47473">
    <property type="entry name" value="EF-hand"/>
    <property type="match status" value="1"/>
</dbReference>
<dbReference type="SMART" id="SM00054">
    <property type="entry name" value="EFh"/>
    <property type="match status" value="2"/>
</dbReference>
<feature type="domain" description="EF-hand" evidence="3">
    <location>
        <begin position="342"/>
        <end position="377"/>
    </location>
</feature>
<dbReference type="InterPro" id="IPR002048">
    <property type="entry name" value="EF_hand_dom"/>
</dbReference>
<dbReference type="GO" id="GO:0005509">
    <property type="term" value="F:calcium ion binding"/>
    <property type="evidence" value="ECO:0007669"/>
    <property type="project" value="InterPro"/>
</dbReference>
<dbReference type="PROSITE" id="PS00018">
    <property type="entry name" value="EF_HAND_1"/>
    <property type="match status" value="1"/>
</dbReference>
<comment type="caution">
    <text evidence="4">The sequence shown here is derived from an EMBL/GenBank/DDBJ whole genome shotgun (WGS) entry which is preliminary data.</text>
</comment>
<dbReference type="EMBL" id="BRXY01000111">
    <property type="protein sequence ID" value="GMH66754.1"/>
    <property type="molecule type" value="Genomic_DNA"/>
</dbReference>
<dbReference type="PROSITE" id="PS50222">
    <property type="entry name" value="EF_HAND_2"/>
    <property type="match status" value="2"/>
</dbReference>
<evidence type="ECO:0000259" key="3">
    <source>
        <dbReference type="PROSITE" id="PS50222"/>
    </source>
</evidence>
<feature type="compositionally biased region" description="Basic and acidic residues" evidence="2">
    <location>
        <begin position="81"/>
        <end position="102"/>
    </location>
</feature>
<dbReference type="Proteomes" id="UP001165085">
    <property type="component" value="Unassembled WGS sequence"/>
</dbReference>
<protein>
    <recommendedName>
        <fullName evidence="3">EF-hand domain-containing protein</fullName>
    </recommendedName>
</protein>
<keyword evidence="1" id="KW-0106">Calcium</keyword>
<accession>A0A9W7E3H9</accession>